<dbReference type="Gene3D" id="3.40.50.300">
    <property type="entry name" value="P-loop containing nucleotide triphosphate hydrolases"/>
    <property type="match status" value="1"/>
</dbReference>
<dbReference type="KEGG" id="cmet:K6K41_02065"/>
<keyword evidence="3" id="KW-1185">Reference proteome</keyword>
<dbReference type="AlphaFoldDB" id="A0A9E6R9E7"/>
<dbReference type="PANTHER" id="PTHR22674:SF6">
    <property type="entry name" value="NTPASE KAP FAMILY P-LOOP DOMAIN-CONTAINING PROTEIN 1"/>
    <property type="match status" value="1"/>
</dbReference>
<dbReference type="InterPro" id="IPR011646">
    <property type="entry name" value="KAP_P-loop"/>
</dbReference>
<protein>
    <recommendedName>
        <fullName evidence="1">KAP NTPase domain-containing protein</fullName>
    </recommendedName>
</protein>
<dbReference type="Pfam" id="PF07693">
    <property type="entry name" value="KAP_NTPase"/>
    <property type="match status" value="1"/>
</dbReference>
<reference evidence="2" key="1">
    <citation type="submission" date="2021-08" db="EMBL/GenBank/DDBJ databases">
        <authorList>
            <person name="Zhang H."/>
            <person name="Xu M."/>
            <person name="Yu Z."/>
            <person name="Yang L."/>
            <person name="Cai Y."/>
        </authorList>
    </citation>
    <scope>NUCLEOTIDE SEQUENCE</scope>
    <source>
        <strain evidence="2">CHL1</strain>
    </source>
</reference>
<name>A0A9E6R9E7_9HYPH</name>
<dbReference type="EMBL" id="CP081869">
    <property type="protein sequence ID" value="QZO00539.1"/>
    <property type="molecule type" value="Genomic_DNA"/>
</dbReference>
<accession>A0A9E6R9E7</accession>
<dbReference type="SUPFAM" id="SSF52540">
    <property type="entry name" value="P-loop containing nucleoside triphosphate hydrolases"/>
    <property type="match status" value="1"/>
</dbReference>
<evidence type="ECO:0000259" key="1">
    <source>
        <dbReference type="Pfam" id="PF07693"/>
    </source>
</evidence>
<dbReference type="PANTHER" id="PTHR22674">
    <property type="entry name" value="NTPASE, KAP FAMILY P-LOOP DOMAIN-CONTAINING 1"/>
    <property type="match status" value="1"/>
</dbReference>
<organism evidence="2 3">
    <name type="scientific">Chenggangzhangella methanolivorans</name>
    <dbReference type="NCBI Taxonomy" id="1437009"/>
    <lineage>
        <taxon>Bacteria</taxon>
        <taxon>Pseudomonadati</taxon>
        <taxon>Pseudomonadota</taxon>
        <taxon>Alphaproteobacteria</taxon>
        <taxon>Hyphomicrobiales</taxon>
        <taxon>Methylopilaceae</taxon>
        <taxon>Chenggangzhangella</taxon>
    </lineage>
</organism>
<evidence type="ECO:0000313" key="2">
    <source>
        <dbReference type="EMBL" id="QZO00539.1"/>
    </source>
</evidence>
<dbReference type="RefSeq" id="WP_261403743.1">
    <property type="nucleotide sequence ID" value="NZ_CP081869.1"/>
</dbReference>
<feature type="domain" description="KAP NTPase" evidence="1">
    <location>
        <begin position="20"/>
        <end position="282"/>
    </location>
</feature>
<dbReference type="Proteomes" id="UP000825701">
    <property type="component" value="Chromosome"/>
</dbReference>
<dbReference type="InterPro" id="IPR027417">
    <property type="entry name" value="P-loop_NTPase"/>
</dbReference>
<dbReference type="InterPro" id="IPR052754">
    <property type="entry name" value="NTPase_KAP_P-loop"/>
</dbReference>
<evidence type="ECO:0000313" key="3">
    <source>
        <dbReference type="Proteomes" id="UP000825701"/>
    </source>
</evidence>
<gene>
    <name evidence="2" type="ORF">K6K41_02065</name>
</gene>
<sequence>MWSDNETDRDFLNFKYVAGVAAEMIAQANGQPLSIGVSGSWGVGKSSMMRLLEADLKAREREDFLFVPFNPWLYQGYDDTRAALMEVLARALVRHAEESKTVVEGGLERARGLLGRVNWFRVAAAGAKTAASLAVGLPPIGLAGDVYDAWNALTDGDISQADIDKADKVAAAGAEAGKGALKDAKPKALPTPPKAIQDFRDDLEQTLEKLQVTLVVLIDDLDRCLPPITIATLEAMRLFLFLKRTAFVIAADDNMIRSAVKIHFQDVSLDEDLVTNYFDKLIPGSTSRASARHAGRQGLPLPVIYRKQRD</sequence>
<proteinExistence type="predicted"/>